<keyword evidence="1" id="KW-0812">Transmembrane</keyword>
<dbReference type="InterPro" id="IPR002035">
    <property type="entry name" value="VWF_A"/>
</dbReference>
<name>A0ABQ3ZK62_9ACTN</name>
<evidence type="ECO:0000313" key="4">
    <source>
        <dbReference type="Proteomes" id="UP000603200"/>
    </source>
</evidence>
<evidence type="ECO:0000256" key="1">
    <source>
        <dbReference type="SAM" id="Phobius"/>
    </source>
</evidence>
<proteinExistence type="predicted"/>
<sequence length="580" mass="59449">MPGRHRTTFRHSGTIAGVTALALTVAGAGAWLGYQRMSDQDCSGQVPLSVAAAPEVAPAVRDAAQRWMDAGAAVAGRCVAVSVTAAEPADAATTVARQHQVNLTGLSAGRSGSLPDVWIPDSSMWLLRISSEAPGFRPTDAAPIATSPVVLAVPQPVAETLGWPAAKLGWKDLLAALGRKGAAELRPGIIDPNRDAASLAGLLALGGAAGDGAAGVQAKVGALRSLAANSSKIRDDLLQKFPRTAADVGTGLSAAPLAEGEVVRYNAARPAVPLAALYLSPAPAPLNYPFAVMPGAAPETTSAAAGLHGALRDQAFLSALGAAGLREPGGRTATGFTAPAGAPAAPTPAVTAAPGNDAVARAAGPINQLLDSWSAITLPGRVLAVFDVSGSMSEKVATAGGLTRAEITRRAATQGLALFDDRWAVGNWIFSTELRGKQPWRELVPITPLSSGRDRLTAAIDKIRPKENGDTGLYDTALAAYQNVQKSWEPGVVNSVILFTDGVNRNPGGLTRTALLDRLTRLRDPKRPVRMVIIGIGTDVDRGELTAIAKATSSGGVYLAEDPAKIGQIFLQAIGTRSGA</sequence>
<dbReference type="Proteomes" id="UP000603200">
    <property type="component" value="Unassembled WGS sequence"/>
</dbReference>
<dbReference type="PROSITE" id="PS50234">
    <property type="entry name" value="VWFA"/>
    <property type="match status" value="1"/>
</dbReference>
<keyword evidence="4" id="KW-1185">Reference proteome</keyword>
<dbReference type="SUPFAM" id="SSF53300">
    <property type="entry name" value="vWA-like"/>
    <property type="match status" value="1"/>
</dbReference>
<comment type="caution">
    <text evidence="3">The sequence shown here is derived from an EMBL/GenBank/DDBJ whole genome shotgun (WGS) entry which is preliminary data.</text>
</comment>
<dbReference type="SMART" id="SM00327">
    <property type="entry name" value="VWA"/>
    <property type="match status" value="1"/>
</dbReference>
<feature type="domain" description="VWFA" evidence="2">
    <location>
        <begin position="381"/>
        <end position="574"/>
    </location>
</feature>
<dbReference type="Pfam" id="PF00092">
    <property type="entry name" value="VWA"/>
    <property type="match status" value="1"/>
</dbReference>
<dbReference type="EMBL" id="BOMN01000023">
    <property type="protein sequence ID" value="GIE18897.1"/>
    <property type="molecule type" value="Genomic_DNA"/>
</dbReference>
<accession>A0ABQ3ZK62</accession>
<organism evidence="3 4">
    <name type="scientific">Winogradskya humida</name>
    <dbReference type="NCBI Taxonomy" id="113566"/>
    <lineage>
        <taxon>Bacteria</taxon>
        <taxon>Bacillati</taxon>
        <taxon>Actinomycetota</taxon>
        <taxon>Actinomycetes</taxon>
        <taxon>Micromonosporales</taxon>
        <taxon>Micromonosporaceae</taxon>
        <taxon>Winogradskya</taxon>
    </lineage>
</organism>
<keyword evidence="1" id="KW-1133">Transmembrane helix</keyword>
<protein>
    <recommendedName>
        <fullName evidence="2">VWFA domain-containing protein</fullName>
    </recommendedName>
</protein>
<gene>
    <name evidence="3" type="ORF">Ahu01nite_019990</name>
</gene>
<evidence type="ECO:0000259" key="2">
    <source>
        <dbReference type="PROSITE" id="PS50234"/>
    </source>
</evidence>
<feature type="transmembrane region" description="Helical" evidence="1">
    <location>
        <begin position="12"/>
        <end position="34"/>
    </location>
</feature>
<dbReference type="Gene3D" id="3.40.50.410">
    <property type="entry name" value="von Willebrand factor, type A domain"/>
    <property type="match status" value="1"/>
</dbReference>
<dbReference type="InterPro" id="IPR036465">
    <property type="entry name" value="vWFA_dom_sf"/>
</dbReference>
<evidence type="ECO:0000313" key="3">
    <source>
        <dbReference type="EMBL" id="GIE18897.1"/>
    </source>
</evidence>
<reference evidence="3 4" key="1">
    <citation type="submission" date="2021-01" db="EMBL/GenBank/DDBJ databases">
        <title>Whole genome shotgun sequence of Actinoplanes humidus NBRC 14915.</title>
        <authorList>
            <person name="Komaki H."/>
            <person name="Tamura T."/>
        </authorList>
    </citation>
    <scope>NUCLEOTIDE SEQUENCE [LARGE SCALE GENOMIC DNA]</scope>
    <source>
        <strain evidence="3 4">NBRC 14915</strain>
    </source>
</reference>
<dbReference type="RefSeq" id="WP_203836143.1">
    <property type="nucleotide sequence ID" value="NZ_BAAATV010000003.1"/>
</dbReference>
<keyword evidence="1" id="KW-0472">Membrane</keyword>